<keyword evidence="1" id="KW-0723">Serine/threonine-protein kinase</keyword>
<organism evidence="9">
    <name type="scientific">Hydra vulgaris</name>
    <name type="common">Hydra</name>
    <name type="synonym">Hydra attenuata</name>
    <dbReference type="NCBI Taxonomy" id="6087"/>
    <lineage>
        <taxon>Eukaryota</taxon>
        <taxon>Metazoa</taxon>
        <taxon>Cnidaria</taxon>
        <taxon>Hydrozoa</taxon>
        <taxon>Hydroidolina</taxon>
        <taxon>Anthoathecata</taxon>
        <taxon>Aplanulata</taxon>
        <taxon>Hydridae</taxon>
        <taxon>Hydra</taxon>
    </lineage>
</organism>
<dbReference type="PROSITE" id="PS50011">
    <property type="entry name" value="PROTEIN_KINASE_DOM"/>
    <property type="match status" value="1"/>
</dbReference>
<dbReference type="SMART" id="SM00220">
    <property type="entry name" value="S_TKc"/>
    <property type="match status" value="1"/>
</dbReference>
<gene>
    <name evidence="9" type="primary">MAPK6</name>
</gene>
<dbReference type="SUPFAM" id="SSF56112">
    <property type="entry name" value="Protein kinase-like (PK-like)"/>
    <property type="match status" value="1"/>
</dbReference>
<keyword evidence="4" id="KW-0547">Nucleotide-binding</keyword>
<dbReference type="PROSITE" id="PS00108">
    <property type="entry name" value="PROTEIN_KINASE_ST"/>
    <property type="match status" value="1"/>
</dbReference>
<keyword evidence="5 9" id="KW-0418">Kinase</keyword>
<accession>T2MCA5</accession>
<dbReference type="AlphaFoldDB" id="T2MCA5"/>
<dbReference type="PRINTS" id="PR01771">
    <property type="entry name" value="ERK3ERK4MAPK"/>
</dbReference>
<dbReference type="GO" id="GO:0005524">
    <property type="term" value="F:ATP binding"/>
    <property type="evidence" value="ECO:0007669"/>
    <property type="project" value="UniProtKB-KW"/>
</dbReference>
<dbReference type="Gene3D" id="1.10.510.10">
    <property type="entry name" value="Transferase(Phosphotransferase) domain 1"/>
    <property type="match status" value="1"/>
</dbReference>
<dbReference type="InterPro" id="IPR008271">
    <property type="entry name" value="Ser/Thr_kinase_AS"/>
</dbReference>
<evidence type="ECO:0000256" key="3">
    <source>
        <dbReference type="ARBA" id="ARBA00022679"/>
    </source>
</evidence>
<protein>
    <submittedName>
        <fullName evidence="9">Mitogen-activated protein kinase 6</fullName>
    </submittedName>
</protein>
<feature type="non-terminal residue" evidence="9">
    <location>
        <position position="1"/>
    </location>
</feature>
<name>T2MCA5_HYDVU</name>
<evidence type="ECO:0000256" key="6">
    <source>
        <dbReference type="ARBA" id="ARBA00022840"/>
    </source>
</evidence>
<dbReference type="GO" id="GO:0004707">
    <property type="term" value="F:MAP kinase activity"/>
    <property type="evidence" value="ECO:0007669"/>
    <property type="project" value="InterPro"/>
</dbReference>
<dbReference type="EMBL" id="HAAD01003651">
    <property type="protein sequence ID" value="CDG69883.1"/>
    <property type="molecule type" value="mRNA"/>
</dbReference>
<keyword evidence="3" id="KW-0808">Transferase</keyword>
<dbReference type="OrthoDB" id="6029669at2759"/>
<sequence length="560" mass="63217">IAVKVKKLQTGRKYTIKGYKFTVAIIYSKMPSNCKSTSFLCDLSLNFSSLKVISGNGNSFVLSGVDNSLLNGTNNVNAAVALKRLPLVGKGHCRVALRELRVLKRLSHENIIKTMKIIDSSGNTIDPNTESFNGIDNVYVVEELLDSDLQRIIERNGKLSLETCKIFLYQLLRGLKYIHSANVVHRDIKPGNLFVKTDDLTLKVGDYGLARVFDYRYTHKGYLTALVSTRYYRAPEVILKTGDYSYPIDIWSAGCVFGEMLLGKVLFPGENDLDQIDCICRVFGLKVENIFDHVSMFPEHLFRGISSDAIDLLSKMICIDPDRRISAEQALCHPFFADLHDPLDEPICMQPFYVEHEIDNLPIKELKGKILEDSFISHCENKTFSSENLFKNFEETFIFDDFKNKVVSILDDSNISKEHTCSSLKTKDCIPNINDVVSRETLLDEPQLDPGICKIKFHEPNDCVVTKQNLNSLDSISQQSSYYSSFSPVIDVNVYKTCHFLAKHTGICINNKQTSSGESLNDKIITKLCEERKFGVEEMISKGKLSTLPCTTWQSVCFSI</sequence>
<dbReference type="PANTHER" id="PTHR24055">
    <property type="entry name" value="MITOGEN-ACTIVATED PROTEIN KINASE"/>
    <property type="match status" value="1"/>
</dbReference>
<dbReference type="InterPro" id="IPR050117">
    <property type="entry name" value="MAPK"/>
</dbReference>
<evidence type="ECO:0000256" key="1">
    <source>
        <dbReference type="ARBA" id="ARBA00022527"/>
    </source>
</evidence>
<keyword evidence="7" id="KW-0131">Cell cycle</keyword>
<proteinExistence type="evidence at transcript level"/>
<dbReference type="InterPro" id="IPR011009">
    <property type="entry name" value="Kinase-like_dom_sf"/>
</dbReference>
<keyword evidence="6" id="KW-0067">ATP-binding</keyword>
<dbReference type="InterPro" id="IPR008350">
    <property type="entry name" value="MAPK_ERK3/4"/>
</dbReference>
<dbReference type="InterPro" id="IPR000719">
    <property type="entry name" value="Prot_kinase_dom"/>
</dbReference>
<evidence type="ECO:0000259" key="8">
    <source>
        <dbReference type="PROSITE" id="PS50011"/>
    </source>
</evidence>
<dbReference type="FunFam" id="1.10.510.10:FF:000624">
    <property type="entry name" value="Mitogen-activated protein kinase"/>
    <property type="match status" value="1"/>
</dbReference>
<feature type="domain" description="Protein kinase" evidence="8">
    <location>
        <begin position="47"/>
        <end position="336"/>
    </location>
</feature>
<reference evidence="9" key="1">
    <citation type="journal article" date="2013" name="Genome Biol. Evol.">
        <title>Punctuated emergences of genetic and phenotypic innovations in eumetazoan, bilaterian, euteleostome, and hominidae ancestors.</title>
        <authorList>
            <person name="Wenger Y."/>
            <person name="Galliot B."/>
        </authorList>
    </citation>
    <scope>NUCLEOTIDE SEQUENCE</scope>
    <source>
        <tissue evidence="9">Whole animals</tissue>
    </source>
</reference>
<evidence type="ECO:0000256" key="7">
    <source>
        <dbReference type="ARBA" id="ARBA00023306"/>
    </source>
</evidence>
<keyword evidence="2" id="KW-0597">Phosphoprotein</keyword>
<evidence type="ECO:0000256" key="5">
    <source>
        <dbReference type="ARBA" id="ARBA00022777"/>
    </source>
</evidence>
<evidence type="ECO:0000313" key="9">
    <source>
        <dbReference type="EMBL" id="CDG69883.1"/>
    </source>
</evidence>
<evidence type="ECO:0000256" key="4">
    <source>
        <dbReference type="ARBA" id="ARBA00022741"/>
    </source>
</evidence>
<dbReference type="Pfam" id="PF00069">
    <property type="entry name" value="Pkinase"/>
    <property type="match status" value="1"/>
</dbReference>
<evidence type="ECO:0000256" key="2">
    <source>
        <dbReference type="ARBA" id="ARBA00022553"/>
    </source>
</evidence>
<dbReference type="Gene3D" id="3.30.200.20">
    <property type="entry name" value="Phosphorylase Kinase, domain 1"/>
    <property type="match status" value="1"/>
</dbReference>